<dbReference type="InterPro" id="IPR031338">
    <property type="entry name" value="KDPG/KHG_AS_2"/>
</dbReference>
<sequence length="218" mass="23747">MSLFEKIAEYRIIPVLNLPEPQPAIRLAQLFLEEGLPVMEITFRNSGASQVIRAVRERFPEMLLGAGTVRQPEQLDDALEAGVDFLVSPSLVPGVIRSWDAMRSNGAAPPPYIPGIATVREAEEALEYGLTLLKFFPASVSGGPGMLKAIKATHPELKFIPTGGINLENLSDYLKLPNVTACGASSVFNRSAFESGDIEAVRERIRDFLTVRGISLPE</sequence>
<name>V5WET6_9SPIO</name>
<keyword evidence="10" id="KW-1185">Reference proteome</keyword>
<dbReference type="InterPro" id="IPR013785">
    <property type="entry name" value="Aldolase_TIM"/>
</dbReference>
<comment type="subunit">
    <text evidence="4">Homotrimer.</text>
</comment>
<proteinExistence type="inferred from homology"/>
<dbReference type="GO" id="GO:0008675">
    <property type="term" value="F:2-dehydro-3-deoxy-phosphogluconate aldolase activity"/>
    <property type="evidence" value="ECO:0007669"/>
    <property type="project" value="UniProtKB-EC"/>
</dbReference>
<keyword evidence="6 9" id="KW-0456">Lyase</keyword>
<dbReference type="EC" id="4.1.2.14" evidence="5"/>
<evidence type="ECO:0000256" key="7">
    <source>
        <dbReference type="ARBA" id="ARBA00023270"/>
    </source>
</evidence>
<evidence type="ECO:0000313" key="9">
    <source>
        <dbReference type="EMBL" id="AHC13681.1"/>
    </source>
</evidence>
<gene>
    <name evidence="9" type="ORF">L21SP2_0239</name>
</gene>
<evidence type="ECO:0000256" key="3">
    <source>
        <dbReference type="ARBA" id="ARBA00006906"/>
    </source>
</evidence>
<dbReference type="AlphaFoldDB" id="V5WET6"/>
<evidence type="ECO:0000256" key="2">
    <source>
        <dbReference type="ARBA" id="ARBA00004736"/>
    </source>
</evidence>
<dbReference type="PANTHER" id="PTHR30246:SF1">
    <property type="entry name" value="2-DEHYDRO-3-DEOXY-6-PHOSPHOGALACTONATE ALDOLASE-RELATED"/>
    <property type="match status" value="1"/>
</dbReference>
<dbReference type="eggNOG" id="COG0800">
    <property type="taxonomic scope" value="Bacteria"/>
</dbReference>
<dbReference type="NCBIfam" id="TIGR01182">
    <property type="entry name" value="eda"/>
    <property type="match status" value="1"/>
</dbReference>
<dbReference type="Pfam" id="PF01081">
    <property type="entry name" value="Aldolase"/>
    <property type="match status" value="1"/>
</dbReference>
<dbReference type="SUPFAM" id="SSF51569">
    <property type="entry name" value="Aldolase"/>
    <property type="match status" value="1"/>
</dbReference>
<dbReference type="InterPro" id="IPR000887">
    <property type="entry name" value="Aldlse_KDPG_KHG"/>
</dbReference>
<dbReference type="EMBL" id="CP006939">
    <property type="protein sequence ID" value="AHC13681.1"/>
    <property type="molecule type" value="Genomic_DNA"/>
</dbReference>
<evidence type="ECO:0000256" key="8">
    <source>
        <dbReference type="ARBA" id="ARBA00023277"/>
    </source>
</evidence>
<comment type="similarity">
    <text evidence="3">Belongs to the KHG/KDPG aldolase family.</text>
</comment>
<accession>V5WET6</accession>
<dbReference type="Gene3D" id="3.20.20.70">
    <property type="entry name" value="Aldolase class I"/>
    <property type="match status" value="1"/>
</dbReference>
<dbReference type="STRING" id="1307761.L21SP2_0239"/>
<dbReference type="InterPro" id="IPR031337">
    <property type="entry name" value="KDPG/KHG_AS_1"/>
</dbReference>
<dbReference type="CDD" id="cd00452">
    <property type="entry name" value="KDPG_aldolase"/>
    <property type="match status" value="1"/>
</dbReference>
<evidence type="ECO:0000256" key="4">
    <source>
        <dbReference type="ARBA" id="ARBA00011233"/>
    </source>
</evidence>
<dbReference type="HOGENOM" id="CLU_077795_1_1_12"/>
<evidence type="ECO:0000313" key="10">
    <source>
        <dbReference type="Proteomes" id="UP000018680"/>
    </source>
</evidence>
<protein>
    <recommendedName>
        <fullName evidence="5">2-dehydro-3-deoxy-phosphogluconate aldolase</fullName>
        <ecNumber evidence="5">4.1.2.14</ecNumber>
    </recommendedName>
</protein>
<dbReference type="PROSITE" id="PS00159">
    <property type="entry name" value="ALDOLASE_KDPG_KHG_1"/>
    <property type="match status" value="1"/>
</dbReference>
<dbReference type="PANTHER" id="PTHR30246">
    <property type="entry name" value="2-KETO-3-DEOXY-6-PHOSPHOGLUCONATE ALDOLASE"/>
    <property type="match status" value="1"/>
</dbReference>
<reference evidence="9 10" key="1">
    <citation type="journal article" date="2015" name="Stand. Genomic Sci.">
        <title>Complete genome sequence and description of Salinispira pacifica gen. nov., sp. nov., a novel spirochaete isolated form a hypersaline microbial mat.</title>
        <authorList>
            <person name="Ben Hania W."/>
            <person name="Joseph M."/>
            <person name="Schumann P."/>
            <person name="Bunk B."/>
            <person name="Fiebig A."/>
            <person name="Sproer C."/>
            <person name="Klenk H.P."/>
            <person name="Fardeau M.L."/>
            <person name="Spring S."/>
        </authorList>
    </citation>
    <scope>NUCLEOTIDE SEQUENCE [LARGE SCALE GENOMIC DNA]</scope>
    <source>
        <strain evidence="9 10">L21-RPul-D2</strain>
    </source>
</reference>
<evidence type="ECO:0000256" key="1">
    <source>
        <dbReference type="ARBA" id="ARBA00000654"/>
    </source>
</evidence>
<evidence type="ECO:0000256" key="5">
    <source>
        <dbReference type="ARBA" id="ARBA00013063"/>
    </source>
</evidence>
<organism evidence="9 10">
    <name type="scientific">Salinispira pacifica</name>
    <dbReference type="NCBI Taxonomy" id="1307761"/>
    <lineage>
        <taxon>Bacteria</taxon>
        <taxon>Pseudomonadati</taxon>
        <taxon>Spirochaetota</taxon>
        <taxon>Spirochaetia</taxon>
        <taxon>Spirochaetales</taxon>
        <taxon>Spirochaetaceae</taxon>
        <taxon>Salinispira</taxon>
    </lineage>
</organism>
<evidence type="ECO:0000256" key="6">
    <source>
        <dbReference type="ARBA" id="ARBA00023239"/>
    </source>
</evidence>
<dbReference type="PROSITE" id="PS00160">
    <property type="entry name" value="ALDOLASE_KDPG_KHG_2"/>
    <property type="match status" value="1"/>
</dbReference>
<dbReference type="Proteomes" id="UP000018680">
    <property type="component" value="Chromosome"/>
</dbReference>
<keyword evidence="7" id="KW-0704">Schiff base</keyword>
<comment type="catalytic activity">
    <reaction evidence="1">
        <text>2-dehydro-3-deoxy-6-phospho-D-gluconate = D-glyceraldehyde 3-phosphate + pyruvate</text>
        <dbReference type="Rhea" id="RHEA:17089"/>
        <dbReference type="ChEBI" id="CHEBI:15361"/>
        <dbReference type="ChEBI" id="CHEBI:57569"/>
        <dbReference type="ChEBI" id="CHEBI:59776"/>
        <dbReference type="EC" id="4.1.2.14"/>
    </reaction>
</comment>
<comment type="pathway">
    <text evidence="2">Carbohydrate acid metabolism; 2-dehydro-3-deoxy-D-gluconate degradation; D-glyceraldehyde 3-phosphate and pyruvate from 2-dehydro-3-deoxy-D-gluconate: step 2/2.</text>
</comment>
<keyword evidence="8" id="KW-0119">Carbohydrate metabolism</keyword>
<dbReference type="RefSeq" id="WP_024266614.1">
    <property type="nucleotide sequence ID" value="NC_023035.1"/>
</dbReference>
<dbReference type="KEGG" id="slr:L21SP2_0239"/>